<feature type="transmembrane region" description="Helical" evidence="5">
    <location>
        <begin position="272"/>
        <end position="288"/>
    </location>
</feature>
<evidence type="ECO:0000313" key="7">
    <source>
        <dbReference type="EMBL" id="MBK1875534.1"/>
    </source>
</evidence>
<evidence type="ECO:0000256" key="5">
    <source>
        <dbReference type="SAM" id="Phobius"/>
    </source>
</evidence>
<organism evidence="7 8">
    <name type="scientific">Pelagicoccus mobilis</name>
    <dbReference type="NCBI Taxonomy" id="415221"/>
    <lineage>
        <taxon>Bacteria</taxon>
        <taxon>Pseudomonadati</taxon>
        <taxon>Verrucomicrobiota</taxon>
        <taxon>Opitutia</taxon>
        <taxon>Puniceicoccales</taxon>
        <taxon>Pelagicoccaceae</taxon>
        <taxon>Pelagicoccus</taxon>
    </lineage>
</organism>
<feature type="domain" description="EamA" evidence="6">
    <location>
        <begin position="162"/>
        <end position="287"/>
    </location>
</feature>
<dbReference type="GO" id="GO:0016020">
    <property type="term" value="C:membrane"/>
    <property type="evidence" value="ECO:0007669"/>
    <property type="project" value="UniProtKB-SubCell"/>
</dbReference>
<dbReference type="AlphaFoldDB" id="A0A934RUT9"/>
<dbReference type="PANTHER" id="PTHR32322">
    <property type="entry name" value="INNER MEMBRANE TRANSPORTER"/>
    <property type="match status" value="1"/>
</dbReference>
<evidence type="ECO:0000256" key="2">
    <source>
        <dbReference type="ARBA" id="ARBA00022692"/>
    </source>
</evidence>
<evidence type="ECO:0000313" key="8">
    <source>
        <dbReference type="Proteomes" id="UP000617628"/>
    </source>
</evidence>
<dbReference type="Proteomes" id="UP000617628">
    <property type="component" value="Unassembled WGS sequence"/>
</dbReference>
<comment type="caution">
    <text evidence="7">The sequence shown here is derived from an EMBL/GenBank/DDBJ whole genome shotgun (WGS) entry which is preliminary data.</text>
</comment>
<dbReference type="Pfam" id="PF00892">
    <property type="entry name" value="EamA"/>
    <property type="match status" value="2"/>
</dbReference>
<protein>
    <submittedName>
        <fullName evidence="7">DMT family transporter</fullName>
    </submittedName>
</protein>
<feature type="domain" description="EamA" evidence="6">
    <location>
        <begin position="20"/>
        <end position="147"/>
    </location>
</feature>
<gene>
    <name evidence="7" type="ORF">JIN87_01575</name>
</gene>
<dbReference type="RefSeq" id="WP_200353750.1">
    <property type="nucleotide sequence ID" value="NZ_JAENIL010000002.1"/>
</dbReference>
<accession>A0A934RUT9</accession>
<feature type="transmembrane region" description="Helical" evidence="5">
    <location>
        <begin position="104"/>
        <end position="123"/>
    </location>
</feature>
<evidence type="ECO:0000256" key="1">
    <source>
        <dbReference type="ARBA" id="ARBA00004141"/>
    </source>
</evidence>
<evidence type="ECO:0000256" key="3">
    <source>
        <dbReference type="ARBA" id="ARBA00022989"/>
    </source>
</evidence>
<dbReference type="InterPro" id="IPR037185">
    <property type="entry name" value="EmrE-like"/>
</dbReference>
<keyword evidence="3 5" id="KW-1133">Transmembrane helix</keyword>
<feature type="transmembrane region" description="Helical" evidence="5">
    <location>
        <begin position="213"/>
        <end position="234"/>
    </location>
</feature>
<proteinExistence type="predicted"/>
<comment type="subcellular location">
    <subcellularLocation>
        <location evidence="1">Membrane</location>
        <topology evidence="1">Multi-pass membrane protein</topology>
    </subcellularLocation>
</comment>
<feature type="transmembrane region" description="Helical" evidence="5">
    <location>
        <begin position="188"/>
        <end position="207"/>
    </location>
</feature>
<feature type="transmembrane region" description="Helical" evidence="5">
    <location>
        <begin position="157"/>
        <end position="176"/>
    </location>
</feature>
<keyword evidence="4 5" id="KW-0472">Membrane</keyword>
<feature type="transmembrane region" description="Helical" evidence="5">
    <location>
        <begin position="246"/>
        <end position="266"/>
    </location>
</feature>
<sequence length="296" mass="31425">MEAPPQQSNPRPPYSLPKLALLAFLAMLAFAGNSILCRLALSSESIDPASFTTLRLASGATLLALLVSKKSNHPSNNGSWRSALTLLAYSATFSFAYVDLHAGVGALLQFTFVQATMIGYGLMRGEKLSILQSLGIMAAITGVTLLLLPGLQNTPPLIPSTLMAGAGISWGLYSIFGRSSKKPIQDTAGNFLKTLPIAILISLIYWPDFHLTLYGFTLAVASGAIASGLGYALWYTILPHLKTTTAATLQLSVPAIATLVGATFLLEPLDSRTIIATITILGGIWIYLSRPSKDRA</sequence>
<dbReference type="PANTHER" id="PTHR32322:SF9">
    <property type="entry name" value="AMINO-ACID METABOLITE EFFLUX PUMP-RELATED"/>
    <property type="match status" value="1"/>
</dbReference>
<evidence type="ECO:0000256" key="4">
    <source>
        <dbReference type="ARBA" id="ARBA00023136"/>
    </source>
</evidence>
<dbReference type="SUPFAM" id="SSF103481">
    <property type="entry name" value="Multidrug resistance efflux transporter EmrE"/>
    <property type="match status" value="2"/>
</dbReference>
<name>A0A934RUT9_9BACT</name>
<feature type="transmembrane region" description="Helical" evidence="5">
    <location>
        <begin position="130"/>
        <end position="151"/>
    </location>
</feature>
<keyword evidence="2 5" id="KW-0812">Transmembrane</keyword>
<keyword evidence="8" id="KW-1185">Reference proteome</keyword>
<reference evidence="7" key="1">
    <citation type="submission" date="2021-01" db="EMBL/GenBank/DDBJ databases">
        <title>Modified the classification status of verrucomicrobia.</title>
        <authorList>
            <person name="Feng X."/>
        </authorList>
    </citation>
    <scope>NUCLEOTIDE SEQUENCE</scope>
    <source>
        <strain evidence="7">KCTC 13126</strain>
    </source>
</reference>
<dbReference type="InterPro" id="IPR050638">
    <property type="entry name" value="AA-Vitamin_Transporters"/>
</dbReference>
<evidence type="ECO:0000259" key="6">
    <source>
        <dbReference type="Pfam" id="PF00892"/>
    </source>
</evidence>
<dbReference type="EMBL" id="JAENIL010000002">
    <property type="protein sequence ID" value="MBK1875534.1"/>
    <property type="molecule type" value="Genomic_DNA"/>
</dbReference>
<dbReference type="InterPro" id="IPR000620">
    <property type="entry name" value="EamA_dom"/>
</dbReference>